<keyword evidence="2" id="KW-1003">Cell membrane</keyword>
<name>A0A8J3MZM0_9CHLR</name>
<keyword evidence="11" id="KW-1185">Reference proteome</keyword>
<dbReference type="AlphaFoldDB" id="A0A8J3MZM0"/>
<dbReference type="InterPro" id="IPR018480">
    <property type="entry name" value="PNAcMuramoyl-5peptid_Trfase_CS"/>
</dbReference>
<reference evidence="10" key="1">
    <citation type="submission" date="2020-10" db="EMBL/GenBank/DDBJ databases">
        <title>Taxonomic study of unclassified bacteria belonging to the class Ktedonobacteria.</title>
        <authorList>
            <person name="Yabe S."/>
            <person name="Wang C.M."/>
            <person name="Zheng Y."/>
            <person name="Sakai Y."/>
            <person name="Cavaletti L."/>
            <person name="Monciardini P."/>
            <person name="Donadio S."/>
        </authorList>
    </citation>
    <scope>NUCLEOTIDE SEQUENCE</scope>
    <source>
        <strain evidence="10">ID150040</strain>
    </source>
</reference>
<feature type="transmembrane region" description="Helical" evidence="9">
    <location>
        <begin position="234"/>
        <end position="253"/>
    </location>
</feature>
<organism evidence="10 11">
    <name type="scientific">Reticulibacter mediterranei</name>
    <dbReference type="NCBI Taxonomy" id="2778369"/>
    <lineage>
        <taxon>Bacteria</taxon>
        <taxon>Bacillati</taxon>
        <taxon>Chloroflexota</taxon>
        <taxon>Ktedonobacteria</taxon>
        <taxon>Ktedonobacterales</taxon>
        <taxon>Reticulibacteraceae</taxon>
        <taxon>Reticulibacter</taxon>
    </lineage>
</organism>
<keyword evidence="7" id="KW-0479">Metal-binding</keyword>
<dbReference type="PANTHER" id="PTHR22926:SF3">
    <property type="entry name" value="UNDECAPRENYL-PHOSPHATE ALPHA-N-ACETYLGLUCOSAMINYL 1-PHOSPHATE TRANSFERASE"/>
    <property type="match status" value="1"/>
</dbReference>
<feature type="transmembrane region" description="Helical" evidence="9">
    <location>
        <begin position="121"/>
        <end position="147"/>
    </location>
</feature>
<dbReference type="GO" id="GO:0071555">
    <property type="term" value="P:cell wall organization"/>
    <property type="evidence" value="ECO:0007669"/>
    <property type="project" value="TreeGrafter"/>
</dbReference>
<dbReference type="GO" id="GO:0009103">
    <property type="term" value="P:lipopolysaccharide biosynthetic process"/>
    <property type="evidence" value="ECO:0007669"/>
    <property type="project" value="TreeGrafter"/>
</dbReference>
<feature type="transmembrane region" description="Helical" evidence="9">
    <location>
        <begin position="209"/>
        <end position="228"/>
    </location>
</feature>
<evidence type="ECO:0000256" key="7">
    <source>
        <dbReference type="PIRSR" id="PIRSR600715-1"/>
    </source>
</evidence>
<dbReference type="PANTHER" id="PTHR22926">
    <property type="entry name" value="PHOSPHO-N-ACETYLMURAMOYL-PENTAPEPTIDE-TRANSFERASE"/>
    <property type="match status" value="1"/>
</dbReference>
<keyword evidence="7" id="KW-0460">Magnesium</keyword>
<dbReference type="Pfam" id="PF00953">
    <property type="entry name" value="Glycos_transf_4"/>
    <property type="match status" value="1"/>
</dbReference>
<accession>A0A8J3MZM0</accession>
<feature type="transmembrane region" description="Helical" evidence="9">
    <location>
        <begin position="357"/>
        <end position="377"/>
    </location>
</feature>
<feature type="transmembrane region" description="Helical" evidence="9">
    <location>
        <begin position="91"/>
        <end position="109"/>
    </location>
</feature>
<feature type="transmembrane region" description="Helical" evidence="9">
    <location>
        <begin position="172"/>
        <end position="197"/>
    </location>
</feature>
<evidence type="ECO:0000256" key="6">
    <source>
        <dbReference type="ARBA" id="ARBA00023136"/>
    </source>
</evidence>
<feature type="binding site" evidence="7">
    <location>
        <position position="204"/>
    </location>
    <ligand>
        <name>Mg(2+)</name>
        <dbReference type="ChEBI" id="CHEBI:18420"/>
    </ligand>
</feature>
<keyword evidence="4 9" id="KW-0812">Transmembrane</keyword>
<evidence type="ECO:0000313" key="10">
    <source>
        <dbReference type="EMBL" id="GHO92047.1"/>
    </source>
</evidence>
<evidence type="ECO:0000256" key="9">
    <source>
        <dbReference type="SAM" id="Phobius"/>
    </source>
</evidence>
<feature type="binding site" evidence="7">
    <location>
        <position position="264"/>
    </location>
    <ligand>
        <name>Mg(2+)</name>
        <dbReference type="ChEBI" id="CHEBI:18420"/>
    </ligand>
</feature>
<protein>
    <submittedName>
        <fullName evidence="10">Undecaprenyl-phosphate alpha-N-acetylglucosaminyl 1-phosphate transferase</fullName>
    </submittedName>
</protein>
<dbReference type="CDD" id="cd06853">
    <property type="entry name" value="GT_WecA_like"/>
    <property type="match status" value="1"/>
</dbReference>
<keyword evidence="6 9" id="KW-0472">Membrane</keyword>
<dbReference type="InterPro" id="IPR000715">
    <property type="entry name" value="Glycosyl_transferase_4"/>
</dbReference>
<dbReference type="GO" id="GO:0005886">
    <property type="term" value="C:plasma membrane"/>
    <property type="evidence" value="ECO:0007669"/>
    <property type="project" value="UniProtKB-SubCell"/>
</dbReference>
<feature type="transmembrane region" description="Helical" evidence="9">
    <location>
        <begin position="12"/>
        <end position="38"/>
    </location>
</feature>
<comment type="subcellular location">
    <subcellularLocation>
        <location evidence="1">Cell membrane</location>
        <topology evidence="1">Multi-pass membrane protein</topology>
    </subcellularLocation>
</comment>
<evidence type="ECO:0000256" key="1">
    <source>
        <dbReference type="ARBA" id="ARBA00004651"/>
    </source>
</evidence>
<evidence type="ECO:0000256" key="3">
    <source>
        <dbReference type="ARBA" id="ARBA00022679"/>
    </source>
</evidence>
<evidence type="ECO:0000256" key="4">
    <source>
        <dbReference type="ARBA" id="ARBA00022692"/>
    </source>
</evidence>
<dbReference type="GO" id="GO:0016780">
    <property type="term" value="F:phosphotransferase activity, for other substituted phosphate groups"/>
    <property type="evidence" value="ECO:0007669"/>
    <property type="project" value="InterPro"/>
</dbReference>
<comment type="cofactor">
    <cofactor evidence="7">
        <name>Mg(2+)</name>
        <dbReference type="ChEBI" id="CHEBI:18420"/>
    </cofactor>
</comment>
<gene>
    <name evidence="10" type="ORF">KSF_020950</name>
</gene>
<evidence type="ECO:0000256" key="2">
    <source>
        <dbReference type="ARBA" id="ARBA00022475"/>
    </source>
</evidence>
<keyword evidence="5 9" id="KW-1133">Transmembrane helix</keyword>
<evidence type="ECO:0000313" key="11">
    <source>
        <dbReference type="Proteomes" id="UP000597444"/>
    </source>
</evidence>
<proteinExistence type="predicted"/>
<sequence>MALAGSAELFSQLFFIVGGGVCACLLSYGLTFGIIRISRKLGWLDRSTVERRRIHKVPVPRLGGVAIFLGFVIASLIFYKLDTEVPADEMVRYWLLLVASTLIVLVHIYDDIKGLKPLPKLIAQTIAVVIILGPFGSQFHGVLLFGFSNPFGMGHTTPSEALFLPWYLRPEITIFIDSADITWMAIPAVLCTWFWMVWMMNTVNFIDGVDGLATGVVAIAGLFITIISCTLEQYSIAVLAATFTGAVVGFLPHNWNPAKIFMGDTGSQFLGLCLAVLSVIGGAKVALALMLLGIPILDVVVVVISRLRRGRSVAQHDTSSHLHYRLLAAGLTARQICYIFYGLTLIFGVLALEFERVYKLIGIALVVLTMAALIIWIDYRQRKRGVPVQSTTQELTGGKVGEQSSDRSRKDKAEAGQGS</sequence>
<evidence type="ECO:0000256" key="5">
    <source>
        <dbReference type="ARBA" id="ARBA00022989"/>
    </source>
</evidence>
<dbReference type="GO" id="GO:0044038">
    <property type="term" value="P:cell wall macromolecule biosynthetic process"/>
    <property type="evidence" value="ECO:0007669"/>
    <property type="project" value="TreeGrafter"/>
</dbReference>
<feature type="transmembrane region" description="Helical" evidence="9">
    <location>
        <begin position="326"/>
        <end position="351"/>
    </location>
</feature>
<dbReference type="RefSeq" id="WP_220202908.1">
    <property type="nucleotide sequence ID" value="NZ_BNJK01000001.1"/>
</dbReference>
<dbReference type="GO" id="GO:0046872">
    <property type="term" value="F:metal ion binding"/>
    <property type="evidence" value="ECO:0007669"/>
    <property type="project" value="UniProtKB-KW"/>
</dbReference>
<feature type="compositionally biased region" description="Basic and acidic residues" evidence="8">
    <location>
        <begin position="404"/>
        <end position="419"/>
    </location>
</feature>
<dbReference type="PROSITE" id="PS01348">
    <property type="entry name" value="MRAY_2"/>
    <property type="match status" value="1"/>
</dbReference>
<comment type="caution">
    <text evidence="10">The sequence shown here is derived from an EMBL/GenBank/DDBJ whole genome shotgun (WGS) entry which is preliminary data.</text>
</comment>
<feature type="transmembrane region" description="Helical" evidence="9">
    <location>
        <begin position="286"/>
        <end position="305"/>
    </location>
</feature>
<feature type="region of interest" description="Disordered" evidence="8">
    <location>
        <begin position="390"/>
        <end position="419"/>
    </location>
</feature>
<feature type="transmembrane region" description="Helical" evidence="9">
    <location>
        <begin position="260"/>
        <end position="280"/>
    </location>
</feature>
<feature type="transmembrane region" description="Helical" evidence="9">
    <location>
        <begin position="59"/>
        <end position="79"/>
    </location>
</feature>
<dbReference type="EMBL" id="BNJK01000001">
    <property type="protein sequence ID" value="GHO92047.1"/>
    <property type="molecule type" value="Genomic_DNA"/>
</dbReference>
<evidence type="ECO:0000256" key="8">
    <source>
        <dbReference type="SAM" id="MobiDB-lite"/>
    </source>
</evidence>
<dbReference type="Proteomes" id="UP000597444">
    <property type="component" value="Unassembled WGS sequence"/>
</dbReference>
<keyword evidence="3 10" id="KW-0808">Transferase</keyword>